<dbReference type="EMBL" id="JANUHC010000004">
    <property type="protein sequence ID" value="MCS0630241.1"/>
    <property type="molecule type" value="Genomic_DNA"/>
</dbReference>
<organism evidence="1 2">
    <name type="scientific">Telluria mixta</name>
    <dbReference type="NCBI Taxonomy" id="34071"/>
    <lineage>
        <taxon>Bacteria</taxon>
        <taxon>Pseudomonadati</taxon>
        <taxon>Pseudomonadota</taxon>
        <taxon>Betaproteobacteria</taxon>
        <taxon>Burkholderiales</taxon>
        <taxon>Oxalobacteraceae</taxon>
        <taxon>Telluria group</taxon>
        <taxon>Telluria</taxon>
    </lineage>
</organism>
<accession>A0ABT2C067</accession>
<proteinExistence type="predicted"/>
<dbReference type="Pfam" id="PF13618">
    <property type="entry name" value="Gluconate_2-dh3"/>
    <property type="match status" value="1"/>
</dbReference>
<comment type="caution">
    <text evidence="1">The sequence shown here is derived from an EMBL/GenBank/DDBJ whole genome shotgun (WGS) entry which is preliminary data.</text>
</comment>
<evidence type="ECO:0000313" key="1">
    <source>
        <dbReference type="EMBL" id="MCS0630241.1"/>
    </source>
</evidence>
<reference evidence="1" key="1">
    <citation type="submission" date="2022-08" db="EMBL/GenBank/DDBJ databases">
        <title>Reclassification of Massilia species as members of the genera Telluria, Duganella, Pseudoduganella, Mokoshia gen. nov. and Zemynaea gen. nov. using orthogonal and non-orthogonal genome-based approaches.</title>
        <authorList>
            <person name="Bowman J.P."/>
        </authorList>
    </citation>
    <scope>NUCLEOTIDE SEQUENCE</scope>
    <source>
        <strain evidence="1">LMG 11547</strain>
    </source>
</reference>
<dbReference type="Proteomes" id="UP001165263">
    <property type="component" value="Unassembled WGS sequence"/>
</dbReference>
<name>A0ABT2C067_9BURK</name>
<protein>
    <submittedName>
        <fullName evidence="1">Gluconate 2-dehydrogenase subunit 3 family protein</fullName>
    </submittedName>
</protein>
<sequence>MDRRTLLKRIAAAAGAAYWSGETLAVQLAKAAGSRPDDGAQPEPFPAAHKERLAALCELIIPQTDTPGAIQAGVPAFVADMYAHWLVPAERKTVVDGLAALESAAQAAHGRGFAACTPAQQGALLAPARKAAGSYQQRSHGMDARLADPTAPFFFKMRDLVTLGYFTSEAGVNGELAYVPVPGRWDADVDTKTWNRQIQI</sequence>
<evidence type="ECO:0000313" key="2">
    <source>
        <dbReference type="Proteomes" id="UP001165263"/>
    </source>
</evidence>
<keyword evidence="2" id="KW-1185">Reference proteome</keyword>
<dbReference type="RefSeq" id="WP_259449356.1">
    <property type="nucleotide sequence ID" value="NZ_CP119520.1"/>
</dbReference>
<dbReference type="InterPro" id="IPR027056">
    <property type="entry name" value="Gluconate_2DH_su3"/>
</dbReference>
<gene>
    <name evidence="1" type="ORF">NX786_12930</name>
</gene>